<dbReference type="EMBL" id="STFF01000003">
    <property type="protein sequence ID" value="THU39286.1"/>
    <property type="molecule type" value="Genomic_DNA"/>
</dbReference>
<comment type="caution">
    <text evidence="1">The sequence shown here is derived from an EMBL/GenBank/DDBJ whole genome shotgun (WGS) entry which is preliminary data.</text>
</comment>
<dbReference type="PROSITE" id="PS51257">
    <property type="entry name" value="PROKAR_LIPOPROTEIN"/>
    <property type="match status" value="1"/>
</dbReference>
<accession>A0A4V4H169</accession>
<protein>
    <submittedName>
        <fullName evidence="1">Uncharacterized protein</fullName>
    </submittedName>
</protein>
<sequence>MKILSRSLGFFVAVLALTTVTSCNKLKDVIKINVPLETADIQFSIAPQPAGTQQLTAFQFGINIDSLLKIENSSLGTSNIKQVKVKSITLQLNNATQNDNWGALSACEAGLASNNIPSYTVFAGLTSNPDAYATTLNIPVKDVDLKNYFNSTVLYYKVSGTTRRATTTTLTGTATIVFDIEAGL</sequence>
<reference evidence="1 2" key="1">
    <citation type="submission" date="2019-04" db="EMBL/GenBank/DDBJ databases">
        <title>Niastella caeni sp. nov., isolated from activated sludge.</title>
        <authorList>
            <person name="Sheng M."/>
        </authorList>
    </citation>
    <scope>NUCLEOTIDE SEQUENCE [LARGE SCALE GENOMIC DNA]</scope>
    <source>
        <strain evidence="1 2">HX-2-15</strain>
    </source>
</reference>
<dbReference type="AlphaFoldDB" id="A0A4V4H169"/>
<dbReference type="OrthoDB" id="670533at2"/>
<evidence type="ECO:0000313" key="1">
    <source>
        <dbReference type="EMBL" id="THU39286.1"/>
    </source>
</evidence>
<proteinExistence type="predicted"/>
<dbReference type="RefSeq" id="WP_136577418.1">
    <property type="nucleotide sequence ID" value="NZ_STFF01000003.1"/>
</dbReference>
<evidence type="ECO:0000313" key="2">
    <source>
        <dbReference type="Proteomes" id="UP000306918"/>
    </source>
</evidence>
<dbReference type="Proteomes" id="UP000306918">
    <property type="component" value="Unassembled WGS sequence"/>
</dbReference>
<keyword evidence="2" id="KW-1185">Reference proteome</keyword>
<organism evidence="1 2">
    <name type="scientific">Niastella caeni</name>
    <dbReference type="NCBI Taxonomy" id="2569763"/>
    <lineage>
        <taxon>Bacteria</taxon>
        <taxon>Pseudomonadati</taxon>
        <taxon>Bacteroidota</taxon>
        <taxon>Chitinophagia</taxon>
        <taxon>Chitinophagales</taxon>
        <taxon>Chitinophagaceae</taxon>
        <taxon>Niastella</taxon>
    </lineage>
</organism>
<gene>
    <name evidence="1" type="ORF">FAM09_12295</name>
</gene>
<name>A0A4V4H169_9BACT</name>